<dbReference type="PATRIC" id="fig|1229276.3.peg.1132"/>
<dbReference type="AlphaFoldDB" id="A0A0B8TAG9"/>
<keyword evidence="2" id="KW-1185">Reference proteome</keyword>
<reference evidence="2" key="1">
    <citation type="submission" date="2014-04" db="EMBL/GenBank/DDBJ databases">
        <title>Whole-Genome optical mapping and complete genome sequence of Sphingobacterium deserti sp. nov., a new spaces isolated from desert in the west of China.</title>
        <authorList>
            <person name="Teng C."/>
            <person name="Zhou Z."/>
            <person name="Li X."/>
            <person name="Chen M."/>
            <person name="Lin M."/>
            <person name="Wang L."/>
            <person name="Su S."/>
            <person name="Zhang C."/>
            <person name="Zhang W."/>
        </authorList>
    </citation>
    <scope>NUCLEOTIDE SEQUENCE [LARGE SCALE GENOMIC DNA]</scope>
    <source>
        <strain evidence="2">ACCC05744</strain>
    </source>
</reference>
<organism evidence="1 2">
    <name type="scientific">Sphingobacterium deserti</name>
    <dbReference type="NCBI Taxonomy" id="1229276"/>
    <lineage>
        <taxon>Bacteria</taxon>
        <taxon>Pseudomonadati</taxon>
        <taxon>Bacteroidota</taxon>
        <taxon>Sphingobacteriia</taxon>
        <taxon>Sphingobacteriales</taxon>
        <taxon>Sphingobacteriaceae</taxon>
        <taxon>Sphingobacterium</taxon>
    </lineage>
</organism>
<sequence>MSVIHIQASLKLLFLKKYPADPQVLAWFGEEISGLYLQGICQSSIFAPLRKGGTIEKR</sequence>
<name>A0A0B8TAG9_9SPHI</name>
<evidence type="ECO:0000313" key="1">
    <source>
        <dbReference type="EMBL" id="KGE15095.1"/>
    </source>
</evidence>
<comment type="caution">
    <text evidence="1">The sequence shown here is derived from an EMBL/GenBank/DDBJ whole genome shotgun (WGS) entry which is preliminary data.</text>
</comment>
<dbReference type="EMBL" id="JJMU01000019">
    <property type="protein sequence ID" value="KGE15095.1"/>
    <property type="molecule type" value="Genomic_DNA"/>
</dbReference>
<proteinExistence type="predicted"/>
<protein>
    <submittedName>
        <fullName evidence="1">Uncharacterized protein</fullName>
    </submittedName>
</protein>
<evidence type="ECO:0000313" key="2">
    <source>
        <dbReference type="Proteomes" id="UP000031802"/>
    </source>
</evidence>
<dbReference type="Proteomes" id="UP000031802">
    <property type="component" value="Unassembled WGS sequence"/>
</dbReference>
<accession>A0A0B8TAG9</accession>
<gene>
    <name evidence="1" type="ORF">DI53_1093</name>
</gene>
<reference evidence="1 2" key="2">
    <citation type="journal article" date="2015" name="PLoS ONE">
        <title>Whole-Genome Optical Mapping and Finished Genome Sequence of Sphingobacterium deserti sp. nov., a New Species Isolated from the Western Desert of China.</title>
        <authorList>
            <person name="Teng C."/>
            <person name="Zhou Z."/>
            <person name="Molnar I."/>
            <person name="Li X."/>
            <person name="Tang R."/>
            <person name="Chen M."/>
            <person name="Wang L."/>
            <person name="Su S."/>
            <person name="Zhang W."/>
            <person name="Lin M."/>
        </authorList>
    </citation>
    <scope>NUCLEOTIDE SEQUENCE [LARGE SCALE GENOMIC DNA]</scope>
    <source>
        <strain evidence="2">ACCC05744</strain>
    </source>
</reference>
<dbReference type="STRING" id="1229276.DI53_1093"/>